<accession>A0A517M2Q8</accession>
<feature type="active site" description="Proton acceptor" evidence="4">
    <location>
        <position position="81"/>
    </location>
</feature>
<feature type="site" description="Important for substrate specificity" evidence="4">
    <location>
        <position position="22"/>
    </location>
</feature>
<comment type="cofactor">
    <cofactor evidence="1 4">
        <name>a divalent metal cation</name>
        <dbReference type="ChEBI" id="CHEBI:60240"/>
    </cofactor>
</comment>
<keyword evidence="4" id="KW-0963">Cytoplasm</keyword>
<dbReference type="KEGG" id="ruv:EC9_33530"/>
<dbReference type="PANTHER" id="PTHR43213">
    <property type="entry name" value="BIFUNCTIONAL DTTP/UTP PYROPHOSPHATASE/METHYLTRANSFERASE PROTEIN-RELATED"/>
    <property type="match status" value="1"/>
</dbReference>
<evidence type="ECO:0000313" key="5">
    <source>
        <dbReference type="EMBL" id="QDS89156.1"/>
    </source>
</evidence>
<protein>
    <recommendedName>
        <fullName evidence="4">dTTP/UTP pyrophosphatase</fullName>
        <shortName evidence="4">dTTPase/UTPase</shortName>
        <ecNumber evidence="4">3.6.1.9</ecNumber>
    </recommendedName>
    <alternativeName>
        <fullName evidence="4">Nucleoside triphosphate pyrophosphatase</fullName>
    </alternativeName>
    <alternativeName>
        <fullName evidence="4">Nucleotide pyrophosphatase</fullName>
        <shortName evidence="4">Nucleotide PPase</shortName>
    </alternativeName>
</protein>
<dbReference type="NCBIfam" id="TIGR00172">
    <property type="entry name" value="maf"/>
    <property type="match status" value="1"/>
</dbReference>
<dbReference type="EMBL" id="CP036261">
    <property type="protein sequence ID" value="QDS89156.1"/>
    <property type="molecule type" value="Genomic_DNA"/>
</dbReference>
<feature type="site" description="Important for substrate specificity" evidence="4">
    <location>
        <position position="166"/>
    </location>
</feature>
<comment type="catalytic activity">
    <reaction evidence="4">
        <text>UTP + H2O = UMP + diphosphate + H(+)</text>
        <dbReference type="Rhea" id="RHEA:29395"/>
        <dbReference type="ChEBI" id="CHEBI:15377"/>
        <dbReference type="ChEBI" id="CHEBI:15378"/>
        <dbReference type="ChEBI" id="CHEBI:33019"/>
        <dbReference type="ChEBI" id="CHEBI:46398"/>
        <dbReference type="ChEBI" id="CHEBI:57865"/>
        <dbReference type="EC" id="3.6.1.9"/>
    </reaction>
</comment>
<feature type="site" description="Important for substrate specificity" evidence="4">
    <location>
        <position position="82"/>
    </location>
</feature>
<evidence type="ECO:0000313" key="6">
    <source>
        <dbReference type="Proteomes" id="UP000319557"/>
    </source>
</evidence>
<evidence type="ECO:0000256" key="3">
    <source>
        <dbReference type="ARBA" id="ARBA00023080"/>
    </source>
</evidence>
<comment type="subcellular location">
    <subcellularLocation>
        <location evidence="4">Cytoplasm</location>
    </subcellularLocation>
</comment>
<keyword evidence="3 4" id="KW-0546">Nucleotide metabolism</keyword>
<reference evidence="5 6" key="1">
    <citation type="submission" date="2019-02" db="EMBL/GenBank/DDBJ databases">
        <title>Deep-cultivation of Planctomycetes and their phenomic and genomic characterization uncovers novel biology.</title>
        <authorList>
            <person name="Wiegand S."/>
            <person name="Jogler M."/>
            <person name="Boedeker C."/>
            <person name="Pinto D."/>
            <person name="Vollmers J."/>
            <person name="Rivas-Marin E."/>
            <person name="Kohn T."/>
            <person name="Peeters S.H."/>
            <person name="Heuer A."/>
            <person name="Rast P."/>
            <person name="Oberbeckmann S."/>
            <person name="Bunk B."/>
            <person name="Jeske O."/>
            <person name="Meyerdierks A."/>
            <person name="Storesund J.E."/>
            <person name="Kallscheuer N."/>
            <person name="Luecker S."/>
            <person name="Lage O.M."/>
            <person name="Pohl T."/>
            <person name="Merkel B.J."/>
            <person name="Hornburger P."/>
            <person name="Mueller R.-W."/>
            <person name="Bruemmer F."/>
            <person name="Labrenz M."/>
            <person name="Spormann A.M."/>
            <person name="Op den Camp H."/>
            <person name="Overmann J."/>
            <person name="Amann R."/>
            <person name="Jetten M.S.M."/>
            <person name="Mascher T."/>
            <person name="Medema M.H."/>
            <person name="Devos D.P."/>
            <person name="Kaster A.-K."/>
            <person name="Ovreas L."/>
            <person name="Rohde M."/>
            <person name="Galperin M.Y."/>
            <person name="Jogler C."/>
        </authorList>
    </citation>
    <scope>NUCLEOTIDE SEQUENCE [LARGE SCALE GENOMIC DNA]</scope>
    <source>
        <strain evidence="5 6">EC9</strain>
    </source>
</reference>
<gene>
    <name evidence="5" type="primary">yhdE</name>
    <name evidence="5" type="ORF">EC9_33530</name>
</gene>
<dbReference type="Pfam" id="PF02545">
    <property type="entry name" value="Maf"/>
    <property type="match status" value="1"/>
</dbReference>
<dbReference type="GO" id="GO:0005737">
    <property type="term" value="C:cytoplasm"/>
    <property type="evidence" value="ECO:0007669"/>
    <property type="project" value="UniProtKB-SubCell"/>
</dbReference>
<organism evidence="5 6">
    <name type="scientific">Rosistilla ulvae</name>
    <dbReference type="NCBI Taxonomy" id="1930277"/>
    <lineage>
        <taxon>Bacteria</taxon>
        <taxon>Pseudomonadati</taxon>
        <taxon>Planctomycetota</taxon>
        <taxon>Planctomycetia</taxon>
        <taxon>Pirellulales</taxon>
        <taxon>Pirellulaceae</taxon>
        <taxon>Rosistilla</taxon>
    </lineage>
</organism>
<proteinExistence type="inferred from homology"/>
<evidence type="ECO:0000256" key="1">
    <source>
        <dbReference type="ARBA" id="ARBA00001968"/>
    </source>
</evidence>
<dbReference type="InterPro" id="IPR029001">
    <property type="entry name" value="ITPase-like_fam"/>
</dbReference>
<dbReference type="EC" id="3.6.1.9" evidence="4"/>
<comment type="catalytic activity">
    <reaction evidence="4">
        <text>dTTP + H2O = dTMP + diphosphate + H(+)</text>
        <dbReference type="Rhea" id="RHEA:28534"/>
        <dbReference type="ChEBI" id="CHEBI:15377"/>
        <dbReference type="ChEBI" id="CHEBI:15378"/>
        <dbReference type="ChEBI" id="CHEBI:33019"/>
        <dbReference type="ChEBI" id="CHEBI:37568"/>
        <dbReference type="ChEBI" id="CHEBI:63528"/>
        <dbReference type="EC" id="3.6.1.9"/>
    </reaction>
</comment>
<keyword evidence="2 4" id="KW-0378">Hydrolase</keyword>
<comment type="function">
    <text evidence="4">Nucleoside triphosphate pyrophosphatase that hydrolyzes dTTP and UTP. May have a dual role in cell division arrest and in preventing the incorporation of modified nucleotides into cellular nucleic acids.</text>
</comment>
<evidence type="ECO:0000256" key="2">
    <source>
        <dbReference type="ARBA" id="ARBA00022801"/>
    </source>
</evidence>
<dbReference type="OrthoDB" id="9807767at2"/>
<dbReference type="CDD" id="cd00555">
    <property type="entry name" value="Maf"/>
    <property type="match status" value="1"/>
</dbReference>
<dbReference type="PANTHER" id="PTHR43213:SF5">
    <property type="entry name" value="BIFUNCTIONAL DTTP_UTP PYROPHOSPHATASE_METHYLTRANSFERASE PROTEIN-RELATED"/>
    <property type="match status" value="1"/>
</dbReference>
<name>A0A517M2Q8_9BACT</name>
<dbReference type="GO" id="GO:0036218">
    <property type="term" value="F:dTTP diphosphatase activity"/>
    <property type="evidence" value="ECO:0007669"/>
    <property type="project" value="RHEA"/>
</dbReference>
<sequence>MSDTPPPQTAFSRIVLASGSPRRRELMEQAGYSFDVIPADPSVECGVCSSETPPELVARHAFRKAEDVSRQVDAGMVIAADTVAACRGQILGKPEDRDHARQMLKMLAGTQHAVFTGVCLWSLPDQRASLDVCCTQLQMEAIDDATIEAYLDSDRWVGKAGAFGYQDGNDWLQILSGSPSNVVGLPMERLQEMLASFAETAQAIDVSARQAPLVDIERPSS</sequence>
<evidence type="ECO:0000256" key="4">
    <source>
        <dbReference type="HAMAP-Rule" id="MF_00528"/>
    </source>
</evidence>
<dbReference type="InterPro" id="IPR003697">
    <property type="entry name" value="Maf-like"/>
</dbReference>
<dbReference type="RefSeq" id="WP_145346712.1">
    <property type="nucleotide sequence ID" value="NZ_CP036261.1"/>
</dbReference>
<comment type="similarity">
    <text evidence="4">Belongs to the Maf family. YhdE subfamily.</text>
</comment>
<dbReference type="SUPFAM" id="SSF52972">
    <property type="entry name" value="ITPase-like"/>
    <property type="match status" value="1"/>
</dbReference>
<dbReference type="HAMAP" id="MF_00528">
    <property type="entry name" value="Maf"/>
    <property type="match status" value="1"/>
</dbReference>
<comment type="caution">
    <text evidence="4">Lacks conserved residue(s) required for the propagation of feature annotation.</text>
</comment>
<dbReference type="GO" id="GO:0009117">
    <property type="term" value="P:nucleotide metabolic process"/>
    <property type="evidence" value="ECO:0007669"/>
    <property type="project" value="UniProtKB-KW"/>
</dbReference>
<dbReference type="Gene3D" id="3.90.950.10">
    <property type="match status" value="1"/>
</dbReference>
<dbReference type="Proteomes" id="UP000319557">
    <property type="component" value="Chromosome"/>
</dbReference>
<dbReference type="PIRSF" id="PIRSF006305">
    <property type="entry name" value="Maf"/>
    <property type="match status" value="1"/>
</dbReference>
<keyword evidence="6" id="KW-1185">Reference proteome</keyword>
<dbReference type="AlphaFoldDB" id="A0A517M2Q8"/>
<dbReference type="GO" id="GO:0036221">
    <property type="term" value="F:UTP diphosphatase activity"/>
    <property type="evidence" value="ECO:0007669"/>
    <property type="project" value="RHEA"/>
</dbReference>